<feature type="binding site" evidence="4">
    <location>
        <position position="134"/>
    </location>
    <ligand>
        <name>Zn(2+)</name>
        <dbReference type="ChEBI" id="CHEBI:29105"/>
    </ligand>
</feature>
<evidence type="ECO:0000313" key="6">
    <source>
        <dbReference type="EMBL" id="PUU73480.1"/>
    </source>
</evidence>
<keyword evidence="2" id="KW-0808">Transferase</keyword>
<feature type="binding site" evidence="4">
    <location>
        <position position="201"/>
    </location>
    <ligand>
        <name>Zn(2+)</name>
        <dbReference type="ChEBI" id="CHEBI:29105"/>
    </ligand>
</feature>
<dbReference type="Gene3D" id="3.40.50.1220">
    <property type="entry name" value="TPP-binding domain"/>
    <property type="match status" value="1"/>
</dbReference>
<dbReference type="PANTHER" id="PTHR11085:SF10">
    <property type="entry name" value="NAD-DEPENDENT PROTEIN DEACYLASE SIRTUIN-5, MITOCHONDRIAL-RELATED"/>
    <property type="match status" value="1"/>
</dbReference>
<dbReference type="STRING" id="42251.A0A2T6ZDB2"/>
<dbReference type="Proteomes" id="UP000244722">
    <property type="component" value="Unassembled WGS sequence"/>
</dbReference>
<dbReference type="GO" id="GO:0070403">
    <property type="term" value="F:NAD+ binding"/>
    <property type="evidence" value="ECO:0007669"/>
    <property type="project" value="InterPro"/>
</dbReference>
<evidence type="ECO:0000256" key="3">
    <source>
        <dbReference type="ARBA" id="ARBA00023027"/>
    </source>
</evidence>
<dbReference type="EMBL" id="NESQ01000373">
    <property type="protein sequence ID" value="PUU73480.1"/>
    <property type="molecule type" value="Genomic_DNA"/>
</dbReference>
<evidence type="ECO:0000256" key="2">
    <source>
        <dbReference type="ARBA" id="ARBA00022679"/>
    </source>
</evidence>
<feature type="active site" description="Proton acceptor" evidence="4">
    <location>
        <position position="126"/>
    </location>
</feature>
<dbReference type="PROSITE" id="PS50305">
    <property type="entry name" value="SIRTUIN"/>
    <property type="match status" value="1"/>
</dbReference>
<comment type="similarity">
    <text evidence="1">Belongs to the sirtuin family. Class I subfamily.</text>
</comment>
<dbReference type="SUPFAM" id="SSF52467">
    <property type="entry name" value="DHS-like NAD/FAD-binding domain"/>
    <property type="match status" value="1"/>
</dbReference>
<evidence type="ECO:0000256" key="1">
    <source>
        <dbReference type="ARBA" id="ARBA00006924"/>
    </source>
</evidence>
<keyword evidence="4" id="KW-0479">Metal-binding</keyword>
<dbReference type="PANTHER" id="PTHR11085">
    <property type="entry name" value="NAD-DEPENDENT PROTEIN DEACYLASE SIRTUIN-5, MITOCHONDRIAL-RELATED"/>
    <property type="match status" value="1"/>
</dbReference>
<dbReference type="InterPro" id="IPR026591">
    <property type="entry name" value="Sirtuin_cat_small_dom_sf"/>
</dbReference>
<keyword evidence="7" id="KW-1185">Reference proteome</keyword>
<sequence>MPPRTDLTTFHTHLLSSRRIMALCGAGLSAASGLPTFRGAGGTWRNYEATTLATPEAFEADPGLVWQFYSMRRHMALTAKPNVAHFALAELARRKGGDGGFRTLTQNVDGLSARANHPPETIDYLHGHLFDVKCSSQSCDYKVQDFRDPIIPEFAVPLAKRSLAQRAPGPEPDAPEGEDEQLVYDESAPLEPIPKERIPKCPKCNNLLRPGVVWFGEILDEDMLVSIDRWIDSGVDLCIVIGTSGNVIPAAGYAHQIRQSGGKVAIVDLDVNAGGWQGGKKAFDWVFEGDASKIVPELLRPLVGEITIPDDDDDAAAAVA</sequence>
<gene>
    <name evidence="6" type="ORF">B9Z19DRAFT_1094972</name>
</gene>
<protein>
    <submittedName>
        <fullName evidence="6">DHS-like NAD/FAD-binding domain-containing protein</fullName>
    </submittedName>
</protein>
<feature type="domain" description="Deacetylase sirtuin-type" evidence="5">
    <location>
        <begin position="1"/>
        <end position="305"/>
    </location>
</feature>
<evidence type="ECO:0000313" key="7">
    <source>
        <dbReference type="Proteomes" id="UP000244722"/>
    </source>
</evidence>
<dbReference type="GO" id="GO:0017136">
    <property type="term" value="F:histone deacetylase activity, NAD-dependent"/>
    <property type="evidence" value="ECO:0007669"/>
    <property type="project" value="TreeGrafter"/>
</dbReference>
<evidence type="ECO:0000259" key="5">
    <source>
        <dbReference type="PROSITE" id="PS50305"/>
    </source>
</evidence>
<dbReference type="AlphaFoldDB" id="A0A2T6ZDB2"/>
<feature type="binding site" evidence="4">
    <location>
        <position position="204"/>
    </location>
    <ligand>
        <name>Zn(2+)</name>
        <dbReference type="ChEBI" id="CHEBI:29105"/>
    </ligand>
</feature>
<keyword evidence="4" id="KW-0862">Zinc</keyword>
<reference evidence="6 7" key="1">
    <citation type="submission" date="2017-04" db="EMBL/GenBank/DDBJ databases">
        <title>Draft genome sequence of Tuber borchii Vittad., a whitish edible truffle.</title>
        <authorList>
            <consortium name="DOE Joint Genome Institute"/>
            <person name="Murat C."/>
            <person name="Kuo A."/>
            <person name="Barry K.W."/>
            <person name="Clum A."/>
            <person name="Dockter R.B."/>
            <person name="Fauchery L."/>
            <person name="Iotti M."/>
            <person name="Kohler A."/>
            <person name="Labutti K."/>
            <person name="Lindquist E.A."/>
            <person name="Lipzen A."/>
            <person name="Ohm R.A."/>
            <person name="Wang M."/>
            <person name="Grigoriev I.V."/>
            <person name="Zambonelli A."/>
            <person name="Martin F.M."/>
        </authorList>
    </citation>
    <scope>NUCLEOTIDE SEQUENCE [LARGE SCALE GENOMIC DNA]</scope>
    <source>
        <strain evidence="6 7">Tbo3840</strain>
    </source>
</reference>
<dbReference type="Gene3D" id="3.30.1600.10">
    <property type="entry name" value="SIR2/SIRT2 'Small Domain"/>
    <property type="match status" value="1"/>
</dbReference>
<keyword evidence="3" id="KW-0520">NAD</keyword>
<dbReference type="GO" id="GO:0046872">
    <property type="term" value="F:metal ion binding"/>
    <property type="evidence" value="ECO:0007669"/>
    <property type="project" value="UniProtKB-KW"/>
</dbReference>
<organism evidence="6 7">
    <name type="scientific">Tuber borchii</name>
    <name type="common">White truffle</name>
    <dbReference type="NCBI Taxonomy" id="42251"/>
    <lineage>
        <taxon>Eukaryota</taxon>
        <taxon>Fungi</taxon>
        <taxon>Dikarya</taxon>
        <taxon>Ascomycota</taxon>
        <taxon>Pezizomycotina</taxon>
        <taxon>Pezizomycetes</taxon>
        <taxon>Pezizales</taxon>
        <taxon>Tuberaceae</taxon>
        <taxon>Tuber</taxon>
    </lineage>
</organism>
<dbReference type="InterPro" id="IPR003000">
    <property type="entry name" value="Sirtuin"/>
</dbReference>
<dbReference type="Pfam" id="PF02146">
    <property type="entry name" value="SIR2"/>
    <property type="match status" value="1"/>
</dbReference>
<feature type="binding site" evidence="4">
    <location>
        <position position="139"/>
    </location>
    <ligand>
        <name>Zn(2+)</name>
        <dbReference type="ChEBI" id="CHEBI:29105"/>
    </ligand>
</feature>
<accession>A0A2T6ZDB2</accession>
<name>A0A2T6ZDB2_TUBBO</name>
<dbReference type="InterPro" id="IPR029035">
    <property type="entry name" value="DHS-like_NAD/FAD-binding_dom"/>
</dbReference>
<comment type="caution">
    <text evidence="6">The sequence shown here is derived from an EMBL/GenBank/DDBJ whole genome shotgun (WGS) entry which is preliminary data.</text>
</comment>
<dbReference type="GO" id="GO:0005634">
    <property type="term" value="C:nucleus"/>
    <property type="evidence" value="ECO:0007669"/>
    <property type="project" value="TreeGrafter"/>
</dbReference>
<dbReference type="OrthoDB" id="424302at2759"/>
<dbReference type="InterPro" id="IPR026590">
    <property type="entry name" value="Ssirtuin_cat_dom"/>
</dbReference>
<proteinExistence type="inferred from homology"/>
<evidence type="ECO:0000256" key="4">
    <source>
        <dbReference type="PROSITE-ProRule" id="PRU00236"/>
    </source>
</evidence>
<dbReference type="InterPro" id="IPR050134">
    <property type="entry name" value="NAD-dep_sirtuin_deacylases"/>
</dbReference>